<sequence>VNWPINIGGKPWNSLPSFLPVAFEITVLSAGLGVVFTFLVRTGVLPGRKPVIYNKRVTDDMFTLAVLKEGSGFDNELAIKIAERNNALEWDGRMELER</sequence>
<evidence type="ECO:0000313" key="2">
    <source>
        <dbReference type="EMBL" id="GAF88027.1"/>
    </source>
</evidence>
<dbReference type="InterPro" id="IPR021776">
    <property type="entry name" value="ActD"/>
</dbReference>
<keyword evidence="1" id="KW-1133">Transmembrane helix</keyword>
<evidence type="ECO:0000256" key="1">
    <source>
        <dbReference type="SAM" id="Phobius"/>
    </source>
</evidence>
<keyword evidence="1" id="KW-0472">Membrane</keyword>
<feature type="non-terminal residue" evidence="2">
    <location>
        <position position="1"/>
    </location>
</feature>
<proteinExistence type="predicted"/>
<feature type="transmembrane region" description="Helical" evidence="1">
    <location>
        <begin position="18"/>
        <end position="40"/>
    </location>
</feature>
<reference evidence="2" key="1">
    <citation type="journal article" date="2014" name="Front. Microbiol.">
        <title>High frequency of phylogenetically diverse reductive dehalogenase-homologous genes in deep subseafloor sedimentary metagenomes.</title>
        <authorList>
            <person name="Kawai M."/>
            <person name="Futagami T."/>
            <person name="Toyoda A."/>
            <person name="Takaki Y."/>
            <person name="Nishi S."/>
            <person name="Hori S."/>
            <person name="Arai W."/>
            <person name="Tsubouchi T."/>
            <person name="Morono Y."/>
            <person name="Uchiyama I."/>
            <person name="Ito T."/>
            <person name="Fujiyama A."/>
            <person name="Inagaki F."/>
            <person name="Takami H."/>
        </authorList>
    </citation>
    <scope>NUCLEOTIDE SEQUENCE</scope>
    <source>
        <strain evidence="2">Expedition CK06-06</strain>
    </source>
</reference>
<protein>
    <recommendedName>
        <fullName evidence="3">DUF3341 domain-containing protein</fullName>
    </recommendedName>
</protein>
<organism evidence="2">
    <name type="scientific">marine sediment metagenome</name>
    <dbReference type="NCBI Taxonomy" id="412755"/>
    <lineage>
        <taxon>unclassified sequences</taxon>
        <taxon>metagenomes</taxon>
        <taxon>ecological metagenomes</taxon>
    </lineage>
</organism>
<keyword evidence="1" id="KW-0812">Transmembrane</keyword>
<name>X0TIQ1_9ZZZZ</name>
<evidence type="ECO:0008006" key="3">
    <source>
        <dbReference type="Google" id="ProtNLM"/>
    </source>
</evidence>
<dbReference type="EMBL" id="BARS01019177">
    <property type="protein sequence ID" value="GAF88027.1"/>
    <property type="molecule type" value="Genomic_DNA"/>
</dbReference>
<dbReference type="PANTHER" id="PTHR40394:SF2">
    <property type="entry name" value="QUINOL:CYTOCHROME C OXIDOREDUCTASE MEMBRANE PROTEIN"/>
    <property type="match status" value="1"/>
</dbReference>
<gene>
    <name evidence="2" type="ORF">S01H1_31111</name>
</gene>
<dbReference type="AlphaFoldDB" id="X0TIQ1"/>
<accession>X0TIQ1</accession>
<comment type="caution">
    <text evidence="2">The sequence shown here is derived from an EMBL/GenBank/DDBJ whole genome shotgun (WGS) entry which is preliminary data.</text>
</comment>
<dbReference type="PANTHER" id="PTHR40394">
    <property type="entry name" value="LIPOPROTEIN-RELATED"/>
    <property type="match status" value="1"/>
</dbReference>
<dbReference type="Pfam" id="PF11821">
    <property type="entry name" value="ActD"/>
    <property type="match status" value="1"/>
</dbReference>